<organism evidence="2 3">
    <name type="scientific">Geranomyces variabilis</name>
    <dbReference type="NCBI Taxonomy" id="109894"/>
    <lineage>
        <taxon>Eukaryota</taxon>
        <taxon>Fungi</taxon>
        <taxon>Fungi incertae sedis</taxon>
        <taxon>Chytridiomycota</taxon>
        <taxon>Chytridiomycota incertae sedis</taxon>
        <taxon>Chytridiomycetes</taxon>
        <taxon>Spizellomycetales</taxon>
        <taxon>Powellomycetaceae</taxon>
        <taxon>Geranomyces</taxon>
    </lineage>
</organism>
<protein>
    <submittedName>
        <fullName evidence="2">Uncharacterized protein</fullName>
    </submittedName>
</protein>
<feature type="compositionally biased region" description="Acidic residues" evidence="1">
    <location>
        <begin position="162"/>
        <end position="183"/>
    </location>
</feature>
<dbReference type="EMBL" id="JADGJQ010000068">
    <property type="protein sequence ID" value="KAJ3173911.1"/>
    <property type="molecule type" value="Genomic_DNA"/>
</dbReference>
<dbReference type="AlphaFoldDB" id="A0AAD5TJK5"/>
<evidence type="ECO:0000313" key="3">
    <source>
        <dbReference type="Proteomes" id="UP001212152"/>
    </source>
</evidence>
<keyword evidence="3" id="KW-1185">Reference proteome</keyword>
<feature type="region of interest" description="Disordered" evidence="1">
    <location>
        <begin position="159"/>
        <end position="186"/>
    </location>
</feature>
<name>A0AAD5TJK5_9FUNG</name>
<evidence type="ECO:0000313" key="2">
    <source>
        <dbReference type="EMBL" id="KAJ3173911.1"/>
    </source>
</evidence>
<accession>A0AAD5TJK5</accession>
<proteinExistence type="predicted"/>
<gene>
    <name evidence="2" type="ORF">HDU87_007321</name>
</gene>
<sequence length="556" mass="61650">MSSKRSAPSDLISTKTKASKTTSASSAGTCCIPPVTRHCLTLTEYWTSTKAREWTLVGFAESWTRRHPHANANELWKSMKKDLKTLQTGITGASNQKRVAAMLNGITNKTGKQFKAWTEFISKSFEDVARGALLELQQQRKGVAFKGASMAKKAAQIAEQEALADADQDEDADDSYDSGDESEQTGTSIVIDSHVKEWQKEVLRQAVGEDAPPATPTKGKTPAFTLLVTPCKPVITRKLGLHANDLAHICKDWSPNMTKLIDDIKKRAVEYRSGDMPALALQVAQVCATAMSEDSWPRDREHANFAQYTLEHYVHLFNLTSLGDISMQNAERKFIVESLSYTFFAVERIFGAAEMRWLEMSSTTIGEANFQPLERELNPDTGAVAYRCREKEDWPVAGGKRNFDILVHAKGTIGNFVLVEVSGAPVTQQHTSHPLGDTTKLDGQAKRLLMARLLRYARISGELAKKLAVYTIQTISNTLTVLEYRMEGPQNVGVTELLSFAVPMSKDHHVQAKAQLVLGWLLKQLCQTLKATEQEMAEAPPGTEGETIRDWVIEDF</sequence>
<evidence type="ECO:0000256" key="1">
    <source>
        <dbReference type="SAM" id="MobiDB-lite"/>
    </source>
</evidence>
<dbReference type="Proteomes" id="UP001212152">
    <property type="component" value="Unassembled WGS sequence"/>
</dbReference>
<reference evidence="2" key="1">
    <citation type="submission" date="2020-05" db="EMBL/GenBank/DDBJ databases">
        <title>Phylogenomic resolution of chytrid fungi.</title>
        <authorList>
            <person name="Stajich J.E."/>
            <person name="Amses K."/>
            <person name="Simmons R."/>
            <person name="Seto K."/>
            <person name="Myers J."/>
            <person name="Bonds A."/>
            <person name="Quandt C.A."/>
            <person name="Barry K."/>
            <person name="Liu P."/>
            <person name="Grigoriev I."/>
            <person name="Longcore J.E."/>
            <person name="James T.Y."/>
        </authorList>
    </citation>
    <scope>NUCLEOTIDE SEQUENCE</scope>
    <source>
        <strain evidence="2">JEL0379</strain>
    </source>
</reference>
<comment type="caution">
    <text evidence="2">The sequence shown here is derived from an EMBL/GenBank/DDBJ whole genome shotgun (WGS) entry which is preliminary data.</text>
</comment>